<reference evidence="11 12" key="1">
    <citation type="journal article" date="2018" name="Evol. Lett.">
        <title>Horizontal gene cluster transfer increased hallucinogenic mushroom diversity.</title>
        <authorList>
            <person name="Reynolds H.T."/>
            <person name="Vijayakumar V."/>
            <person name="Gluck-Thaler E."/>
            <person name="Korotkin H.B."/>
            <person name="Matheny P.B."/>
            <person name="Slot J.C."/>
        </authorList>
    </citation>
    <scope>NUCLEOTIDE SEQUENCE [LARGE SCALE GENOMIC DNA]</scope>
    <source>
        <strain evidence="11 12">2629</strain>
    </source>
</reference>
<accession>A0A409YYF7</accession>
<evidence type="ECO:0000256" key="1">
    <source>
        <dbReference type="ARBA" id="ARBA00000822"/>
    </source>
</evidence>
<dbReference type="InterPro" id="IPR050314">
    <property type="entry name" value="Glycosyl_Hydrlase_18"/>
</dbReference>
<evidence type="ECO:0000256" key="7">
    <source>
        <dbReference type="RuleBase" id="RU000489"/>
    </source>
</evidence>
<dbReference type="GO" id="GO:0000272">
    <property type="term" value="P:polysaccharide catabolic process"/>
    <property type="evidence" value="ECO:0007669"/>
    <property type="project" value="UniProtKB-KW"/>
</dbReference>
<keyword evidence="5 7" id="KW-0326">Glycosidase</keyword>
<dbReference type="OrthoDB" id="73875at2759"/>
<feature type="chain" id="PRO_5019273918" description="GH18 domain-containing protein" evidence="9">
    <location>
        <begin position="24"/>
        <end position="433"/>
    </location>
</feature>
<dbReference type="Gene3D" id="3.10.50.10">
    <property type="match status" value="1"/>
</dbReference>
<feature type="domain" description="GH18" evidence="10">
    <location>
        <begin position="45"/>
        <end position="433"/>
    </location>
</feature>
<sequence>MRTFGLLLSTLSLLALAPINSFALGVPQSALIEKRQVTTSNAPSFVAAAWYPSWLSSQVPPEIDGFRHVLTLMFILYSNSLTSVDPGQVIITDADRELLPRFVAEAKKNGVKAMLSIGGWTGSRYFSRAVMPRQRDRFIEGLLKVVDEFGLDGLDFDWEYPNAKGIGCNENKRADADNFLAFLQALRAHPKGQSLILSAAAHLNPWLGRDGNSLSDVSKFAEALDFVAIMGYDIYGRWSGGTVGPNAPLVNTCSVEPSSTPTVSGAVQSWNFAGLPLNKTVLGVPTYGYGYNVSPLEAGKMAAGGDVPSFMRFRGEWMSLLSWVSYLVPDVCGVTPKTYDGTFTFKALTTEGFLDNEGNAMPGVTYKFDECSKTPFLYDPAREIMVSYDNAQSMAEKGAYINAQQLRGFSAWAGIGDHNDILIGSLNMALGRV</sequence>
<evidence type="ECO:0000259" key="10">
    <source>
        <dbReference type="PROSITE" id="PS51910"/>
    </source>
</evidence>
<gene>
    <name evidence="11" type="ORF">CVT24_010519</name>
</gene>
<dbReference type="Proteomes" id="UP000284842">
    <property type="component" value="Unassembled WGS sequence"/>
</dbReference>
<evidence type="ECO:0000256" key="3">
    <source>
        <dbReference type="ARBA" id="ARBA00023024"/>
    </source>
</evidence>
<comment type="caution">
    <text evidence="11">The sequence shown here is derived from an EMBL/GenBank/DDBJ whole genome shotgun (WGS) entry which is preliminary data.</text>
</comment>
<evidence type="ECO:0000256" key="8">
    <source>
        <dbReference type="RuleBase" id="RU004453"/>
    </source>
</evidence>
<proteinExistence type="inferred from homology"/>
<dbReference type="Pfam" id="PF00704">
    <property type="entry name" value="Glyco_hydro_18"/>
    <property type="match status" value="1"/>
</dbReference>
<dbReference type="PROSITE" id="PS51910">
    <property type="entry name" value="GH18_2"/>
    <property type="match status" value="1"/>
</dbReference>
<keyword evidence="6" id="KW-0624">Polysaccharide degradation</keyword>
<name>A0A409YYF7_9AGAR</name>
<dbReference type="PANTHER" id="PTHR11177:SF317">
    <property type="entry name" value="CHITINASE 12-RELATED"/>
    <property type="match status" value="1"/>
</dbReference>
<keyword evidence="2 7" id="KW-0378">Hydrolase</keyword>
<evidence type="ECO:0000256" key="2">
    <source>
        <dbReference type="ARBA" id="ARBA00022801"/>
    </source>
</evidence>
<evidence type="ECO:0000256" key="6">
    <source>
        <dbReference type="ARBA" id="ARBA00023326"/>
    </source>
</evidence>
<dbReference type="InterPro" id="IPR017853">
    <property type="entry name" value="GH"/>
</dbReference>
<keyword evidence="3" id="KW-0146">Chitin degradation</keyword>
<evidence type="ECO:0000313" key="11">
    <source>
        <dbReference type="EMBL" id="PPR08064.1"/>
    </source>
</evidence>
<dbReference type="InterPro" id="IPR011583">
    <property type="entry name" value="Chitinase_II/V-like_cat"/>
</dbReference>
<dbReference type="InterPro" id="IPR001223">
    <property type="entry name" value="Glyco_hydro18_cat"/>
</dbReference>
<dbReference type="PANTHER" id="PTHR11177">
    <property type="entry name" value="CHITINASE"/>
    <property type="match status" value="1"/>
</dbReference>
<keyword evidence="9" id="KW-0732">Signal</keyword>
<feature type="signal peptide" evidence="9">
    <location>
        <begin position="1"/>
        <end position="23"/>
    </location>
</feature>
<evidence type="ECO:0000313" key="12">
    <source>
        <dbReference type="Proteomes" id="UP000284842"/>
    </source>
</evidence>
<dbReference type="GO" id="GO:0008843">
    <property type="term" value="F:endochitinase activity"/>
    <property type="evidence" value="ECO:0007669"/>
    <property type="project" value="UniProtKB-EC"/>
</dbReference>
<dbReference type="SUPFAM" id="SSF51445">
    <property type="entry name" value="(Trans)glycosidases"/>
    <property type="match status" value="1"/>
</dbReference>
<dbReference type="InterPro" id="IPR001579">
    <property type="entry name" value="Glyco_hydro_18_chit_AS"/>
</dbReference>
<evidence type="ECO:0000256" key="9">
    <source>
        <dbReference type="SAM" id="SignalP"/>
    </source>
</evidence>
<evidence type="ECO:0000256" key="5">
    <source>
        <dbReference type="ARBA" id="ARBA00023295"/>
    </source>
</evidence>
<evidence type="ECO:0000256" key="4">
    <source>
        <dbReference type="ARBA" id="ARBA00023277"/>
    </source>
</evidence>
<dbReference type="GO" id="GO:0006032">
    <property type="term" value="P:chitin catabolic process"/>
    <property type="evidence" value="ECO:0007669"/>
    <property type="project" value="UniProtKB-KW"/>
</dbReference>
<dbReference type="InParanoid" id="A0A409YYF7"/>
<dbReference type="PROSITE" id="PS01095">
    <property type="entry name" value="GH18_1"/>
    <property type="match status" value="1"/>
</dbReference>
<comment type="similarity">
    <text evidence="8">Belongs to the glycosyl hydrolase 18 family.</text>
</comment>
<comment type="catalytic activity">
    <reaction evidence="1">
        <text>Random endo-hydrolysis of N-acetyl-beta-D-glucosaminide (1-&gt;4)-beta-linkages in chitin and chitodextrins.</text>
        <dbReference type="EC" id="3.2.1.14"/>
    </reaction>
</comment>
<dbReference type="GO" id="GO:0005576">
    <property type="term" value="C:extracellular region"/>
    <property type="evidence" value="ECO:0007669"/>
    <property type="project" value="TreeGrafter"/>
</dbReference>
<protein>
    <recommendedName>
        <fullName evidence="10">GH18 domain-containing protein</fullName>
    </recommendedName>
</protein>
<dbReference type="AlphaFoldDB" id="A0A409YYF7"/>
<dbReference type="STRING" id="181874.A0A409YYF7"/>
<keyword evidence="4" id="KW-0119">Carbohydrate metabolism</keyword>
<keyword evidence="12" id="KW-1185">Reference proteome</keyword>
<dbReference type="GO" id="GO:0008061">
    <property type="term" value="F:chitin binding"/>
    <property type="evidence" value="ECO:0007669"/>
    <property type="project" value="InterPro"/>
</dbReference>
<dbReference type="InterPro" id="IPR029070">
    <property type="entry name" value="Chitinase_insertion_sf"/>
</dbReference>
<dbReference type="Gene3D" id="3.20.20.80">
    <property type="entry name" value="Glycosidases"/>
    <property type="match status" value="2"/>
</dbReference>
<dbReference type="SMART" id="SM00636">
    <property type="entry name" value="Glyco_18"/>
    <property type="match status" value="1"/>
</dbReference>
<organism evidence="11 12">
    <name type="scientific">Panaeolus cyanescens</name>
    <dbReference type="NCBI Taxonomy" id="181874"/>
    <lineage>
        <taxon>Eukaryota</taxon>
        <taxon>Fungi</taxon>
        <taxon>Dikarya</taxon>
        <taxon>Basidiomycota</taxon>
        <taxon>Agaricomycotina</taxon>
        <taxon>Agaricomycetes</taxon>
        <taxon>Agaricomycetidae</taxon>
        <taxon>Agaricales</taxon>
        <taxon>Agaricineae</taxon>
        <taxon>Galeropsidaceae</taxon>
        <taxon>Panaeolus</taxon>
    </lineage>
</organism>
<dbReference type="EMBL" id="NHTK01000156">
    <property type="protein sequence ID" value="PPR08064.1"/>
    <property type="molecule type" value="Genomic_DNA"/>
</dbReference>